<gene>
    <name evidence="1" type="ORF">PEVE_00027449</name>
</gene>
<dbReference type="EMBL" id="CALNXI010003770">
    <property type="protein sequence ID" value="CAH3194263.1"/>
    <property type="molecule type" value="Genomic_DNA"/>
</dbReference>
<evidence type="ECO:0000313" key="2">
    <source>
        <dbReference type="Proteomes" id="UP001159427"/>
    </source>
</evidence>
<evidence type="ECO:0000313" key="1">
    <source>
        <dbReference type="EMBL" id="CAH3194263.1"/>
    </source>
</evidence>
<sequence>MLLVCLMEQQIFSKDKGVVGLNQSKAYFTSGILKNLKSTDVNKLIDLCHKKILNDIDAYQENGSGWYFNEVVQLEIHTVEFNPAKGSTYIPLPDWISNKKAIVNIKNKDEKCFLWCILRYLYPRDRDEERLTDLKKYENSLNTKGISFPMKLRDISKFEKLNPSLPGINVFSVDENKKFYPLRMAERDCLNTIDLFLYEEDGIVDTVFSPIVYTKKEDSDDVARIFVDKLAKVTNKIYNDFYRRPIPVRLTKAEQKSFNEAETCLICKEELLADKIRDHCHFTGKYRGAAHNSCNLQCRKPMILPVIFHNLQGYDAHLFIKQLACLPGELNCIPSTEEKYISFSKKIKVDEYKSRRTGETIPLYFEIRFIDSFKFLQTSLANLVSNLQPDDFHNTKEIFKENVNLLTRKGVYPYDYVSSLEKLSETQLPPKEEFYSKLNDEDISDDDYQHAINVWNTFKCKTIRDYHDLYLKSDVLLLADVFENFRKTCLKHYNLDPAHYYTSPGLAWDACLKETGQELQLLHDYDMLMMFEKGIRGGISHISKRYAEANNKYMKDYRPDVESTYIQYLDANNLYGWAMS</sequence>
<comment type="caution">
    <text evidence="1">The sequence shown here is derived from an EMBL/GenBank/DDBJ whole genome shotgun (WGS) entry which is preliminary data.</text>
</comment>
<dbReference type="PANTHER" id="PTHR31511">
    <property type="entry name" value="PROTEIN CBG23764"/>
    <property type="match status" value="1"/>
</dbReference>
<dbReference type="InterPro" id="IPR036397">
    <property type="entry name" value="RNaseH_sf"/>
</dbReference>
<protein>
    <recommendedName>
        <fullName evidence="3">DNA-directed DNA polymerase</fullName>
    </recommendedName>
</protein>
<dbReference type="SUPFAM" id="SSF53098">
    <property type="entry name" value="Ribonuclease H-like"/>
    <property type="match status" value="1"/>
</dbReference>
<dbReference type="InterPro" id="IPR012337">
    <property type="entry name" value="RNaseH-like_sf"/>
</dbReference>
<dbReference type="Gene3D" id="3.30.420.10">
    <property type="entry name" value="Ribonuclease H-like superfamily/Ribonuclease H"/>
    <property type="match status" value="1"/>
</dbReference>
<dbReference type="Proteomes" id="UP001159427">
    <property type="component" value="Unassembled WGS sequence"/>
</dbReference>
<proteinExistence type="predicted"/>
<dbReference type="PANTHER" id="PTHR31511:SF12">
    <property type="entry name" value="RHO TERMINATION FACTOR N-TERMINAL DOMAIN-CONTAINING PROTEIN"/>
    <property type="match status" value="1"/>
</dbReference>
<dbReference type="SUPFAM" id="SSF54060">
    <property type="entry name" value="His-Me finger endonucleases"/>
    <property type="match status" value="1"/>
</dbReference>
<accession>A0ABN8SUL4</accession>
<name>A0ABN8SUL4_9CNID</name>
<keyword evidence="2" id="KW-1185">Reference proteome</keyword>
<organism evidence="1 2">
    <name type="scientific">Porites evermanni</name>
    <dbReference type="NCBI Taxonomy" id="104178"/>
    <lineage>
        <taxon>Eukaryota</taxon>
        <taxon>Metazoa</taxon>
        <taxon>Cnidaria</taxon>
        <taxon>Anthozoa</taxon>
        <taxon>Hexacorallia</taxon>
        <taxon>Scleractinia</taxon>
        <taxon>Fungiina</taxon>
        <taxon>Poritidae</taxon>
        <taxon>Porites</taxon>
    </lineage>
</organism>
<evidence type="ECO:0008006" key="3">
    <source>
        <dbReference type="Google" id="ProtNLM"/>
    </source>
</evidence>
<dbReference type="InterPro" id="IPR044925">
    <property type="entry name" value="His-Me_finger_sf"/>
</dbReference>
<reference evidence="1 2" key="1">
    <citation type="submission" date="2022-05" db="EMBL/GenBank/DDBJ databases">
        <authorList>
            <consortium name="Genoscope - CEA"/>
            <person name="William W."/>
        </authorList>
    </citation>
    <scope>NUCLEOTIDE SEQUENCE [LARGE SCALE GENOMIC DNA]</scope>
</reference>